<comment type="caution">
    <text evidence="3">The sequence shown here is derived from an EMBL/GenBank/DDBJ whole genome shotgun (WGS) entry which is preliminary data.</text>
</comment>
<evidence type="ECO:0000259" key="2">
    <source>
        <dbReference type="Pfam" id="PF26513"/>
    </source>
</evidence>
<dbReference type="Pfam" id="PF23159">
    <property type="entry name" value="WHD_Rok"/>
    <property type="match status" value="1"/>
</dbReference>
<dbReference type="OrthoDB" id="2452961at2"/>
<gene>
    <name evidence="3" type="ORF">BA724_02605</name>
</gene>
<protein>
    <recommendedName>
        <fullName evidence="5">Competence protein ComK</fullName>
    </recommendedName>
</protein>
<dbReference type="STRING" id="1714016.BA724_02605"/>
<name>A0A1E7DRT7_9BACI</name>
<dbReference type="AlphaFoldDB" id="A0A1E7DRT7"/>
<dbReference type="Proteomes" id="UP000095658">
    <property type="component" value="Unassembled WGS sequence"/>
</dbReference>
<evidence type="ECO:0008006" key="5">
    <source>
        <dbReference type="Google" id="ProtNLM"/>
    </source>
</evidence>
<dbReference type="EMBL" id="MAMP01000012">
    <property type="protein sequence ID" value="OES45715.1"/>
    <property type="molecule type" value="Genomic_DNA"/>
</dbReference>
<dbReference type="InterPro" id="IPR058971">
    <property type="entry name" value="Rok_N_oligomerisation"/>
</dbReference>
<dbReference type="Pfam" id="PF26513">
    <property type="entry name" value="Rok_N"/>
    <property type="match status" value="1"/>
</dbReference>
<proteinExistence type="predicted"/>
<reference evidence="3 4" key="1">
    <citation type="submission" date="2016-06" db="EMBL/GenBank/DDBJ databases">
        <title>Domibacillus iocasae genome sequencing.</title>
        <authorList>
            <person name="Verma A."/>
            <person name="Pal Y."/>
            <person name="Ojha A.K."/>
            <person name="Krishnamurthi S."/>
        </authorList>
    </citation>
    <scope>NUCLEOTIDE SEQUENCE [LARGE SCALE GENOMIC DNA]</scope>
    <source>
        <strain evidence="3 4">DSM 29979</strain>
    </source>
</reference>
<evidence type="ECO:0000259" key="1">
    <source>
        <dbReference type="Pfam" id="PF23159"/>
    </source>
</evidence>
<evidence type="ECO:0000313" key="3">
    <source>
        <dbReference type="EMBL" id="OES45715.1"/>
    </source>
</evidence>
<feature type="domain" description="Repressor Rok winged helix" evidence="1">
    <location>
        <begin position="78"/>
        <end position="134"/>
    </location>
</feature>
<accession>A0A1E7DRT7</accession>
<organism evidence="3 4">
    <name type="scientific">Domibacillus iocasae</name>
    <dbReference type="NCBI Taxonomy" id="1714016"/>
    <lineage>
        <taxon>Bacteria</taxon>
        <taxon>Bacillati</taxon>
        <taxon>Bacillota</taxon>
        <taxon>Bacilli</taxon>
        <taxon>Bacillales</taxon>
        <taxon>Bacillaceae</taxon>
        <taxon>Domibacillus</taxon>
    </lineage>
</organism>
<feature type="domain" description="Rok N-terminal oligomerisation" evidence="2">
    <location>
        <begin position="1"/>
        <end position="41"/>
    </location>
</feature>
<dbReference type="RefSeq" id="WP_069937712.1">
    <property type="nucleotide sequence ID" value="NZ_MAMP01000012.1"/>
</dbReference>
<dbReference type="InterPro" id="IPR056984">
    <property type="entry name" value="WH_Rok"/>
</dbReference>
<evidence type="ECO:0000313" key="4">
    <source>
        <dbReference type="Proteomes" id="UP000095658"/>
    </source>
</evidence>
<keyword evidence="4" id="KW-1185">Reference proteome</keyword>
<sequence>MFDERMALKIRLDQLADAEIRVMQEFKKERETIFARLQELDGATTEEEQHFEVAAITTVGAPPKVRRGRRSEGLTELRDTTIRILKEQNTPIRGVELQRYVEQQSGKKIANMTTFMNGLERDNSHVRKLGRGLYIYEYDM</sequence>